<proteinExistence type="predicted"/>
<dbReference type="PANTHER" id="PTHR39321">
    <property type="entry name" value="NICOTINATE-NUCLEOTIDE ADENYLYLTRANSFERASE-RELATED"/>
    <property type="match status" value="1"/>
</dbReference>
<dbReference type="KEGG" id="msil:METEAL_29960"/>
<accession>A0AA48KAZ9</accession>
<keyword evidence="2" id="KW-0662">Pyridine nucleotide biosynthesis</keyword>
<evidence type="ECO:0000256" key="6">
    <source>
        <dbReference type="ARBA" id="ARBA00022840"/>
    </source>
</evidence>
<keyword evidence="6" id="KW-0067">ATP-binding</keyword>
<evidence type="ECO:0000313" key="8">
    <source>
        <dbReference type="EMBL" id="BDU73822.1"/>
    </source>
</evidence>
<evidence type="ECO:0000256" key="2">
    <source>
        <dbReference type="ARBA" id="ARBA00022642"/>
    </source>
</evidence>
<keyword evidence="9" id="KW-1185">Reference proteome</keyword>
<name>A0AA48KAZ9_9BACT</name>
<evidence type="ECO:0000256" key="7">
    <source>
        <dbReference type="ARBA" id="ARBA00023027"/>
    </source>
</evidence>
<dbReference type="GO" id="GO:0016779">
    <property type="term" value="F:nucleotidyltransferase activity"/>
    <property type="evidence" value="ECO:0007669"/>
    <property type="project" value="UniProtKB-KW"/>
</dbReference>
<dbReference type="PANTHER" id="PTHR39321:SF3">
    <property type="entry name" value="PHOSPHOPANTETHEINE ADENYLYLTRANSFERASE"/>
    <property type="match status" value="1"/>
</dbReference>
<organism evidence="8 9">
    <name type="scientific">Mesoterricola silvestris</name>
    <dbReference type="NCBI Taxonomy" id="2927979"/>
    <lineage>
        <taxon>Bacteria</taxon>
        <taxon>Pseudomonadati</taxon>
        <taxon>Acidobacteriota</taxon>
        <taxon>Holophagae</taxon>
        <taxon>Holophagales</taxon>
        <taxon>Holophagaceae</taxon>
        <taxon>Mesoterricola</taxon>
    </lineage>
</organism>
<protein>
    <recommendedName>
        <fullName evidence="10">Cytidyltransferase-like domain-containing protein</fullName>
    </recommendedName>
</protein>
<evidence type="ECO:0000313" key="9">
    <source>
        <dbReference type="Proteomes" id="UP001238179"/>
    </source>
</evidence>
<dbReference type="SUPFAM" id="SSF52374">
    <property type="entry name" value="Nucleotidylyl transferase"/>
    <property type="match status" value="1"/>
</dbReference>
<dbReference type="GO" id="GO:0005524">
    <property type="term" value="F:ATP binding"/>
    <property type="evidence" value="ECO:0007669"/>
    <property type="project" value="UniProtKB-KW"/>
</dbReference>
<evidence type="ECO:0008006" key="10">
    <source>
        <dbReference type="Google" id="ProtNLM"/>
    </source>
</evidence>
<keyword evidence="4" id="KW-0548">Nucleotidyltransferase</keyword>
<dbReference type="InterPro" id="IPR014729">
    <property type="entry name" value="Rossmann-like_a/b/a_fold"/>
</dbReference>
<gene>
    <name evidence="8" type="ORF">METEAL_29960</name>
</gene>
<dbReference type="InterPro" id="IPR016024">
    <property type="entry name" value="ARM-type_fold"/>
</dbReference>
<keyword evidence="7" id="KW-0520">NAD</keyword>
<keyword evidence="3" id="KW-0808">Transferase</keyword>
<dbReference type="EMBL" id="AP027080">
    <property type="protein sequence ID" value="BDU73822.1"/>
    <property type="molecule type" value="Genomic_DNA"/>
</dbReference>
<evidence type="ECO:0000256" key="1">
    <source>
        <dbReference type="ARBA" id="ARBA00004790"/>
    </source>
</evidence>
<evidence type="ECO:0000256" key="5">
    <source>
        <dbReference type="ARBA" id="ARBA00022741"/>
    </source>
</evidence>
<evidence type="ECO:0000256" key="3">
    <source>
        <dbReference type="ARBA" id="ARBA00022679"/>
    </source>
</evidence>
<dbReference type="InterPro" id="IPR005248">
    <property type="entry name" value="NadD/NMNAT"/>
</dbReference>
<dbReference type="Gene3D" id="3.40.50.620">
    <property type="entry name" value="HUPs"/>
    <property type="match status" value="1"/>
</dbReference>
<dbReference type="Proteomes" id="UP001238179">
    <property type="component" value="Chromosome"/>
</dbReference>
<dbReference type="SUPFAM" id="SSF109604">
    <property type="entry name" value="HD-domain/PDEase-like"/>
    <property type="match status" value="1"/>
</dbReference>
<dbReference type="SUPFAM" id="SSF48371">
    <property type="entry name" value="ARM repeat"/>
    <property type="match status" value="1"/>
</dbReference>
<comment type="pathway">
    <text evidence="1">Cofactor biosynthesis; NAD(+) biosynthesis.</text>
</comment>
<keyword evidence="5" id="KW-0547">Nucleotide-binding</keyword>
<dbReference type="GO" id="GO:0009435">
    <property type="term" value="P:NAD+ biosynthetic process"/>
    <property type="evidence" value="ECO:0007669"/>
    <property type="project" value="InterPro"/>
</dbReference>
<sequence>MAPASLARDWAPLDAALGLALEIAGEEVPGSLDAWREAMQAEARRRLYPQRFGTGEGRVLGVAEAFFPLADAARLHLPAPGSLSARLPFQPLTEAEQAPWPSGDQYRRLLGRLEEEGFLVAMAMAQYWRGFSIQDHVLGVTGLALWVGRQLAKSIPVDLPLLHGGAIGHDVGKFGCVGDEAKRIPRLHYYYTHQYYASRDLGGLGHIATNHSCWDLELIRLPIETQVLIYCDFRVKDIQGPDGKWRMEVISLKEAFETILGKLEDVDQDKRLRYEAVYRKLRDMEDYALALGVELDPPGFEVSRRRRPWLPPNLDIVALMAGNLRPDTAALAAGNQVASTARIMATAHNIGVMERLRDLPALRRLLEEARSFNGWRDLRTYVGIVGDYAPAFSEEQKALALDFFRELLSHPDDDIRYQAACRMADLLALGEVEWRKDLPVGAALEERPWVMPHVAAVLDLLDLAPKEAAEDMSPEEQILYGVPIFLRRFFSRAGAKLAGEALPLVVEKLLARAGDRRPLSALYTCESFELLAREMDAAGRLRLPKLIRTWGFHEVANVRLMAWRVLHVLAGFGQEEPGLLVEVGRCVDTLGIYARPTATVAELFLLERCAALSGRTALAEQCRELRAKGRSPIREVMLRNLKGQTGWVEKKVACDFLVSLVEGSNFDSRLAGEVGFHLANLLKVSRVEGTRFHAGRCLVGLIPLLTDTQRNDLAIELLRSLQLDGEGVTRYLPRFLGPLLASLPAQELDELLDDMALDARRGAEALQQLLIQASTWLILALPRESMARILRLAGLVLGALADSRVSVAHEGYAHLALLLDWLRGSPDSRLAPILAHITKKALTLVRHLPGERARFFLAAEALSSLDKALGACPVDFPRAPRVGFLPGTFDPFTSAHGEMVHKALAHCEEVFVQVDDFSWRKHAQPRYVRDDLAWMALSTIPGAYIFPFDPPVNIANPESLRGLQRNLGRRPLHLIVGTDVLEGASAYRDPASPIWAVPHLVITREEAHSRRWEGMLEQFTAEVQVFQVGARMRAVSSTSLREAFDRRGELDPYCDPLVARTLLERRLYVNYPARKEEIFESQWKLRFSREGRGLPPGLVPLAQLEAARAATRWTGHAPRTAVLQSRETGEDLAAITWVAGTAAALPVALGDESLAGLAGGRLMGSGALVEAVGCGPRDPSLVDLDQLLSRIIGQWFGEGLLFALFGVPEEGGERLWKLLRHHGAGWLGDRAAGPSGLRWAGIELTRPLVMIHDLEQLLQHPYLGEAPVEAVILQLRRALAGFFADRVPGSGLLHIHEKEIKRQLSAWTQERLDGEGPGWVALGLGRQFSRDTIGDIPTLSLDLERCLTAQGYEAGVDPSFGSPSLERQLTTARELGRNAILLVPFLDGADQVVRIQEACRKVKIRLREIFVGATSASVNAALHMAGLPHRTGLVVPHWRGVVRESAVIPFVGGWTIRDRRSMGLSLTPSLNDCLPYHDPHPLGLGSEEALDFSRLALEQSALLFQVLEDAFRAHEGRILSLADLAAVVRHPRCPPFPRGFVPPRDCAPSEFIAQDLEALARLLPDAHKDHRAGWGKR</sequence>
<reference evidence="9" key="1">
    <citation type="journal article" date="2023" name="Int. J. Syst. Evol. Microbiol.">
        <title>Mesoterricola silvestris gen. nov., sp. nov., Mesoterricola sediminis sp. nov., Geothrix oryzae sp. nov., Geothrix edaphica sp. nov., Geothrix rubra sp. nov., and Geothrix limicola sp. nov., six novel members of Acidobacteriota isolated from soils.</title>
        <authorList>
            <person name="Itoh H."/>
            <person name="Sugisawa Y."/>
            <person name="Mise K."/>
            <person name="Xu Z."/>
            <person name="Kuniyasu M."/>
            <person name="Ushijima N."/>
            <person name="Kawano K."/>
            <person name="Kobayashi E."/>
            <person name="Shiratori Y."/>
            <person name="Masuda Y."/>
            <person name="Senoo K."/>
        </authorList>
    </citation>
    <scope>NUCLEOTIDE SEQUENCE [LARGE SCALE GENOMIC DNA]</scope>
    <source>
        <strain evidence="9">W79</strain>
    </source>
</reference>
<evidence type="ECO:0000256" key="4">
    <source>
        <dbReference type="ARBA" id="ARBA00022695"/>
    </source>
</evidence>